<organism evidence="1 2">
    <name type="scientific">Tritrichomonas musculus</name>
    <dbReference type="NCBI Taxonomy" id="1915356"/>
    <lineage>
        <taxon>Eukaryota</taxon>
        <taxon>Metamonada</taxon>
        <taxon>Parabasalia</taxon>
        <taxon>Tritrichomonadida</taxon>
        <taxon>Tritrichomonadidae</taxon>
        <taxon>Tritrichomonas</taxon>
    </lineage>
</organism>
<evidence type="ECO:0000313" key="2">
    <source>
        <dbReference type="Proteomes" id="UP001470230"/>
    </source>
</evidence>
<reference evidence="1 2" key="1">
    <citation type="submission" date="2024-04" db="EMBL/GenBank/DDBJ databases">
        <title>Tritrichomonas musculus Genome.</title>
        <authorList>
            <person name="Alves-Ferreira E."/>
            <person name="Grigg M."/>
            <person name="Lorenzi H."/>
            <person name="Galac M."/>
        </authorList>
    </citation>
    <scope>NUCLEOTIDE SEQUENCE [LARGE SCALE GENOMIC DNA]</scope>
    <source>
        <strain evidence="1 2">EAF2021</strain>
    </source>
</reference>
<evidence type="ECO:0000313" key="1">
    <source>
        <dbReference type="EMBL" id="KAK8883446.1"/>
    </source>
</evidence>
<gene>
    <name evidence="1" type="ORF">M9Y10_046097</name>
</gene>
<sequence>MRVVDFTDYSFRKTSAAFESLQLHFPDGLYPVHIGDLRPGSMFADPSAYEVVDPSYQMHTTAETVLIALDFEYFKIVAGNKEVNSVREDLKSKISDEDVVRIWANTEKQRLWNNFKTKGLKDAHREIKTARRAQTSMVAIRVPSAPKSLKEYRPKKVVPHVSPGLR</sequence>
<dbReference type="Proteomes" id="UP001470230">
    <property type="component" value="Unassembled WGS sequence"/>
</dbReference>
<comment type="caution">
    <text evidence="1">The sequence shown here is derived from an EMBL/GenBank/DDBJ whole genome shotgun (WGS) entry which is preliminary data.</text>
</comment>
<keyword evidence="2" id="KW-1185">Reference proteome</keyword>
<name>A0ABR2JYB0_9EUKA</name>
<accession>A0ABR2JYB0</accession>
<proteinExistence type="predicted"/>
<protein>
    <submittedName>
        <fullName evidence="1">Uncharacterized protein</fullName>
    </submittedName>
</protein>
<dbReference type="EMBL" id="JAPFFF010000009">
    <property type="protein sequence ID" value="KAK8883446.1"/>
    <property type="molecule type" value="Genomic_DNA"/>
</dbReference>